<sequence>MKLSTSITVVVLTLGVAFFAYLNRDQIPPEPLQANIVESLPDKPEIQKSSPSVEPAPQVKIIFTEGLNEEWNSIAEGNAKNNSDFDHLGPEKTATGAGN</sequence>
<evidence type="ECO:0000313" key="3">
    <source>
        <dbReference type="Proteomes" id="UP000178179"/>
    </source>
</evidence>
<proteinExistence type="predicted"/>
<gene>
    <name evidence="2" type="ORF">A2119_02910</name>
</gene>
<evidence type="ECO:0000256" key="1">
    <source>
        <dbReference type="SAM" id="MobiDB-lite"/>
    </source>
</evidence>
<protein>
    <submittedName>
        <fullName evidence="2">Uncharacterized protein</fullName>
    </submittedName>
</protein>
<dbReference type="EMBL" id="MHIS01000021">
    <property type="protein sequence ID" value="OGY56131.1"/>
    <property type="molecule type" value="Genomic_DNA"/>
</dbReference>
<dbReference type="AlphaFoldDB" id="A0A1G1YUT2"/>
<dbReference type="Proteomes" id="UP000178179">
    <property type="component" value="Unassembled WGS sequence"/>
</dbReference>
<evidence type="ECO:0000313" key="2">
    <source>
        <dbReference type="EMBL" id="OGY56131.1"/>
    </source>
</evidence>
<accession>A0A1G1YUT2</accession>
<organism evidence="2 3">
    <name type="scientific">Candidatus Colwellbacteria bacterium GWA2_46_10</name>
    <dbReference type="NCBI Taxonomy" id="1797684"/>
    <lineage>
        <taxon>Bacteria</taxon>
        <taxon>Candidatus Colwelliibacteriota</taxon>
    </lineage>
</organism>
<name>A0A1G1YUT2_9BACT</name>
<comment type="caution">
    <text evidence="2">The sequence shown here is derived from an EMBL/GenBank/DDBJ whole genome shotgun (WGS) entry which is preliminary data.</text>
</comment>
<feature type="region of interest" description="Disordered" evidence="1">
    <location>
        <begin position="75"/>
        <end position="99"/>
    </location>
</feature>
<reference evidence="2 3" key="1">
    <citation type="journal article" date="2016" name="Nat. Commun.">
        <title>Thousands of microbial genomes shed light on interconnected biogeochemical processes in an aquifer system.</title>
        <authorList>
            <person name="Anantharaman K."/>
            <person name="Brown C.T."/>
            <person name="Hug L.A."/>
            <person name="Sharon I."/>
            <person name="Castelle C.J."/>
            <person name="Probst A.J."/>
            <person name="Thomas B.C."/>
            <person name="Singh A."/>
            <person name="Wilkins M.J."/>
            <person name="Karaoz U."/>
            <person name="Brodie E.L."/>
            <person name="Williams K.H."/>
            <person name="Hubbard S.S."/>
            <person name="Banfield J.F."/>
        </authorList>
    </citation>
    <scope>NUCLEOTIDE SEQUENCE [LARGE SCALE GENOMIC DNA]</scope>
</reference>